<evidence type="ECO:0000259" key="6">
    <source>
        <dbReference type="Pfam" id="PF00251"/>
    </source>
</evidence>
<sequence length="505" mass="56879">MKSLLVLLIGMIPGAVISQNKPTYKEPFRPQFHFTPYHNWMNDPNGLVYYKGEYHLFYQYNPMGNTWGHMSWGHAVSRDLVRWQPLALAIPEDDKNMIFSGSCVVDKNNSSGFGKKPGQIPLVAIYTAHIIPDKTKPDDYQQNQHIAYSLDDGRTWKKYDGNPVLDLKKKDFRDPKVFWYGPGKKWIMAIVLPQEHIVQFHGSTDLKTWSHLSDFGPAGDTNDIWECPDLLQVPITGQPGKSKWVLINSQQTTMQYFVGEFDGIRFQNENPADTILRPDYGPDFYAAVTYNNLPPGQDPVLLGWANNWKYGQSIPTSPWRSAMSVPRSLRLKKSGNTWILLQQPVKSLLSLRGNVTEWKSKIISGETVFPAKGQVIELDADLIPAKNAICGVRLAAGGGQSIIIGYNADSAKLYIDRSNSGNTYFNNQFAAWQYSSARVPLQDGKLRLHIFFDKSIVEVFANDGATVLTAQLFPSATHDGIEFFSEKGPTRIPIAKVWSLSSAWK</sequence>
<feature type="signal peptide" evidence="5">
    <location>
        <begin position="1"/>
        <end position="18"/>
    </location>
</feature>
<dbReference type="GO" id="GO:0005987">
    <property type="term" value="P:sucrose catabolic process"/>
    <property type="evidence" value="ECO:0007669"/>
    <property type="project" value="TreeGrafter"/>
</dbReference>
<dbReference type="GO" id="GO:0005737">
    <property type="term" value="C:cytoplasm"/>
    <property type="evidence" value="ECO:0007669"/>
    <property type="project" value="TreeGrafter"/>
</dbReference>
<keyword evidence="9" id="KW-1185">Reference proteome</keyword>
<dbReference type="Pfam" id="PF08244">
    <property type="entry name" value="Glyco_hydro_32C"/>
    <property type="match status" value="1"/>
</dbReference>
<feature type="chain" id="PRO_5020409882" evidence="5">
    <location>
        <begin position="19"/>
        <end position="505"/>
    </location>
</feature>
<feature type="domain" description="Glycosyl hydrolase family 32 N-terminal" evidence="6">
    <location>
        <begin position="33"/>
        <end position="344"/>
    </location>
</feature>
<dbReference type="SUPFAM" id="SSF75005">
    <property type="entry name" value="Arabinanase/levansucrase/invertase"/>
    <property type="match status" value="1"/>
</dbReference>
<dbReference type="CDD" id="cd18622">
    <property type="entry name" value="GH32_Inu-like"/>
    <property type="match status" value="1"/>
</dbReference>
<dbReference type="GO" id="GO:0004575">
    <property type="term" value="F:sucrose alpha-glucosidase activity"/>
    <property type="evidence" value="ECO:0007669"/>
    <property type="project" value="TreeGrafter"/>
</dbReference>
<evidence type="ECO:0000256" key="1">
    <source>
        <dbReference type="ARBA" id="ARBA00009902"/>
    </source>
</evidence>
<dbReference type="OrthoDB" id="9759709at2"/>
<dbReference type="Gene3D" id="2.60.120.560">
    <property type="entry name" value="Exo-inulinase, domain 1"/>
    <property type="match status" value="1"/>
</dbReference>
<dbReference type="InterPro" id="IPR018053">
    <property type="entry name" value="Glyco_hydro_32_AS"/>
</dbReference>
<feature type="domain" description="Glycosyl hydrolase family 32 C-terminal" evidence="7">
    <location>
        <begin position="351"/>
        <end position="498"/>
    </location>
</feature>
<evidence type="ECO:0000256" key="4">
    <source>
        <dbReference type="RuleBase" id="RU362110"/>
    </source>
</evidence>
<dbReference type="InterPro" id="IPR013320">
    <property type="entry name" value="ConA-like_dom_sf"/>
</dbReference>
<keyword evidence="3 4" id="KW-0326">Glycosidase</keyword>
<dbReference type="SMART" id="SM00640">
    <property type="entry name" value="Glyco_32"/>
    <property type="match status" value="1"/>
</dbReference>
<dbReference type="InterPro" id="IPR013148">
    <property type="entry name" value="Glyco_hydro_32_N"/>
</dbReference>
<evidence type="ECO:0000259" key="7">
    <source>
        <dbReference type="Pfam" id="PF08244"/>
    </source>
</evidence>
<reference evidence="8 9" key="1">
    <citation type="submission" date="2019-04" db="EMBL/GenBank/DDBJ databases">
        <title>Niastella caeni sp. nov., isolated from activated sludge.</title>
        <authorList>
            <person name="Sheng M."/>
        </authorList>
    </citation>
    <scope>NUCLEOTIDE SEQUENCE [LARGE SCALE GENOMIC DNA]</scope>
    <source>
        <strain evidence="8 9">HX-2-15</strain>
    </source>
</reference>
<dbReference type="PANTHER" id="PTHR42800">
    <property type="entry name" value="EXOINULINASE INUD (AFU_ORTHOLOGUE AFUA_5G00480)"/>
    <property type="match status" value="1"/>
</dbReference>
<name>A0A4S8I4Y4_9BACT</name>
<accession>A0A4S8I4Y4</accession>
<keyword evidence="5" id="KW-0732">Signal</keyword>
<dbReference type="InterPro" id="IPR001362">
    <property type="entry name" value="Glyco_hydro_32"/>
</dbReference>
<evidence type="ECO:0000256" key="5">
    <source>
        <dbReference type="SAM" id="SignalP"/>
    </source>
</evidence>
<dbReference type="PROSITE" id="PS00609">
    <property type="entry name" value="GLYCOSYL_HYDROL_F32"/>
    <property type="match status" value="1"/>
</dbReference>
<proteinExistence type="inferred from homology"/>
<dbReference type="Proteomes" id="UP000306918">
    <property type="component" value="Unassembled WGS sequence"/>
</dbReference>
<dbReference type="AlphaFoldDB" id="A0A4S8I4Y4"/>
<dbReference type="Gene3D" id="2.115.10.20">
    <property type="entry name" value="Glycosyl hydrolase domain, family 43"/>
    <property type="match status" value="1"/>
</dbReference>
<dbReference type="EMBL" id="STFF01000001">
    <property type="protein sequence ID" value="THU41922.1"/>
    <property type="molecule type" value="Genomic_DNA"/>
</dbReference>
<evidence type="ECO:0000313" key="9">
    <source>
        <dbReference type="Proteomes" id="UP000306918"/>
    </source>
</evidence>
<organism evidence="8 9">
    <name type="scientific">Niastella caeni</name>
    <dbReference type="NCBI Taxonomy" id="2569763"/>
    <lineage>
        <taxon>Bacteria</taxon>
        <taxon>Pseudomonadati</taxon>
        <taxon>Bacteroidota</taxon>
        <taxon>Chitinophagia</taxon>
        <taxon>Chitinophagales</taxon>
        <taxon>Chitinophagaceae</taxon>
        <taxon>Niastella</taxon>
    </lineage>
</organism>
<keyword evidence="2 4" id="KW-0378">Hydrolase</keyword>
<dbReference type="InterPro" id="IPR023296">
    <property type="entry name" value="Glyco_hydro_beta-prop_sf"/>
</dbReference>
<dbReference type="SUPFAM" id="SSF49899">
    <property type="entry name" value="Concanavalin A-like lectins/glucanases"/>
    <property type="match status" value="1"/>
</dbReference>
<protein>
    <submittedName>
        <fullName evidence="8">Glycoside hydrolase family 32 protein</fullName>
    </submittedName>
</protein>
<gene>
    <name evidence="8" type="ORF">FAM09_07420</name>
</gene>
<evidence type="ECO:0000313" key="8">
    <source>
        <dbReference type="EMBL" id="THU41922.1"/>
    </source>
</evidence>
<evidence type="ECO:0000256" key="2">
    <source>
        <dbReference type="ARBA" id="ARBA00022801"/>
    </source>
</evidence>
<dbReference type="Pfam" id="PF00251">
    <property type="entry name" value="Glyco_hydro_32N"/>
    <property type="match status" value="1"/>
</dbReference>
<evidence type="ECO:0000256" key="3">
    <source>
        <dbReference type="ARBA" id="ARBA00023295"/>
    </source>
</evidence>
<comment type="similarity">
    <text evidence="1 4">Belongs to the glycosyl hydrolase 32 family.</text>
</comment>
<comment type="caution">
    <text evidence="8">The sequence shown here is derived from an EMBL/GenBank/DDBJ whole genome shotgun (WGS) entry which is preliminary data.</text>
</comment>
<dbReference type="RefSeq" id="WP_136576410.1">
    <property type="nucleotide sequence ID" value="NZ_STFF01000001.1"/>
</dbReference>
<dbReference type="InterPro" id="IPR013189">
    <property type="entry name" value="Glyco_hydro_32_C"/>
</dbReference>
<dbReference type="PANTHER" id="PTHR42800:SF1">
    <property type="entry name" value="EXOINULINASE INUD (AFU_ORTHOLOGUE AFUA_5G00480)"/>
    <property type="match status" value="1"/>
</dbReference>